<dbReference type="Gene3D" id="2.40.170.20">
    <property type="entry name" value="TonB-dependent receptor, beta-barrel domain"/>
    <property type="match status" value="1"/>
</dbReference>
<gene>
    <name evidence="7" type="ORF">BA177_10465</name>
</gene>
<proteinExistence type="inferred from homology"/>
<reference evidence="7 8" key="1">
    <citation type="submission" date="2016-06" db="EMBL/GenBank/DDBJ databases">
        <title>Complete genome sequence of a deep-branching marine Gamma Proteobacterium Woeseia oceani type strain XK5.</title>
        <authorList>
            <person name="Mu D."/>
            <person name="Du Z."/>
        </authorList>
    </citation>
    <scope>NUCLEOTIDE SEQUENCE [LARGE SCALE GENOMIC DNA]</scope>
    <source>
        <strain evidence="7 8">XK5</strain>
    </source>
</reference>
<organism evidence="7 8">
    <name type="scientific">Woeseia oceani</name>
    <dbReference type="NCBI Taxonomy" id="1548547"/>
    <lineage>
        <taxon>Bacteria</taxon>
        <taxon>Pseudomonadati</taxon>
        <taxon>Pseudomonadota</taxon>
        <taxon>Gammaproteobacteria</taxon>
        <taxon>Woeseiales</taxon>
        <taxon>Woeseiaceae</taxon>
        <taxon>Woeseia</taxon>
    </lineage>
</organism>
<dbReference type="InterPro" id="IPR036942">
    <property type="entry name" value="Beta-barrel_TonB_sf"/>
</dbReference>
<dbReference type="Pfam" id="PF00593">
    <property type="entry name" value="TonB_dep_Rec_b-barrel"/>
    <property type="match status" value="1"/>
</dbReference>
<comment type="similarity">
    <text evidence="4">Belongs to the TonB-dependent receptor family.</text>
</comment>
<feature type="domain" description="TonB-dependent receptor-like beta-barrel" evidence="5">
    <location>
        <begin position="445"/>
        <end position="973"/>
    </location>
</feature>
<feature type="domain" description="TonB-dependent receptor plug" evidence="6">
    <location>
        <begin position="48"/>
        <end position="172"/>
    </location>
</feature>
<keyword evidence="2 4" id="KW-0472">Membrane</keyword>
<dbReference type="SUPFAM" id="SSF56935">
    <property type="entry name" value="Porins"/>
    <property type="match status" value="1"/>
</dbReference>
<accession>A0A193LL70</accession>
<evidence type="ECO:0000313" key="7">
    <source>
        <dbReference type="EMBL" id="ANO53154.1"/>
    </source>
</evidence>
<evidence type="ECO:0000256" key="2">
    <source>
        <dbReference type="ARBA" id="ARBA00023136"/>
    </source>
</evidence>
<evidence type="ECO:0000313" key="8">
    <source>
        <dbReference type="Proteomes" id="UP000092695"/>
    </source>
</evidence>
<evidence type="ECO:0000259" key="5">
    <source>
        <dbReference type="Pfam" id="PF00593"/>
    </source>
</evidence>
<keyword evidence="4" id="KW-0798">TonB box</keyword>
<evidence type="ECO:0000256" key="1">
    <source>
        <dbReference type="ARBA" id="ARBA00004442"/>
    </source>
</evidence>
<comment type="subcellular location">
    <subcellularLocation>
        <location evidence="1 4">Cell outer membrane</location>
    </subcellularLocation>
</comment>
<keyword evidence="3" id="KW-0998">Cell outer membrane</keyword>
<keyword evidence="8" id="KW-1185">Reference proteome</keyword>
<dbReference type="InterPro" id="IPR012910">
    <property type="entry name" value="Plug_dom"/>
</dbReference>
<dbReference type="InterPro" id="IPR000531">
    <property type="entry name" value="Beta-barrel_TonB"/>
</dbReference>
<dbReference type="Pfam" id="PF07715">
    <property type="entry name" value="Plug"/>
    <property type="match status" value="1"/>
</dbReference>
<evidence type="ECO:0000256" key="3">
    <source>
        <dbReference type="ARBA" id="ARBA00023237"/>
    </source>
</evidence>
<dbReference type="Proteomes" id="UP000092695">
    <property type="component" value="Chromosome"/>
</dbReference>
<dbReference type="Gene3D" id="2.170.130.10">
    <property type="entry name" value="TonB-dependent receptor, plug domain"/>
    <property type="match status" value="1"/>
</dbReference>
<dbReference type="KEGG" id="woc:BA177_10465"/>
<dbReference type="STRING" id="1548547.BA177_10465"/>
<name>A0A193LL70_9GAMM</name>
<protein>
    <submittedName>
        <fullName evidence="7">TonB-dependent receptor</fullName>
    </submittedName>
</protein>
<dbReference type="AlphaFoldDB" id="A0A193LL70"/>
<evidence type="ECO:0000259" key="6">
    <source>
        <dbReference type="Pfam" id="PF07715"/>
    </source>
</evidence>
<dbReference type="InterPro" id="IPR037066">
    <property type="entry name" value="Plug_dom_sf"/>
</dbReference>
<dbReference type="PANTHER" id="PTHR47234">
    <property type="match status" value="1"/>
</dbReference>
<dbReference type="PANTHER" id="PTHR47234:SF2">
    <property type="entry name" value="TONB-DEPENDENT RECEPTOR"/>
    <property type="match status" value="1"/>
</dbReference>
<dbReference type="EMBL" id="CP016268">
    <property type="protein sequence ID" value="ANO53154.1"/>
    <property type="molecule type" value="Genomic_DNA"/>
</dbReference>
<sequence length="1007" mass="111742">MLMILTVSVPRALAQTQSEQDDAEDEVLDEVTVTGTQIKGAAISDALAVSVFGQQDVEAMGISSGDELLDYIPEQGQNFQTEAESEAGGINSVRGDIGAFNLRNMGTGNTLVLLNGRRMVQAAGYQTELVGGSFVPVNTVNSNAIPTMGIERVEVLRDGASAIYGADAVAGVVNTVLQTDYDGLTIGARLDSYENIPRDDQRVNIKWGHDFNQGRSNISVFADYYHRDRVRAQDDPRWANADQRWLLDEDNPWASLTSFRNDSINSGFGQFDAEDSRTGGNADPAGFTDSGGEFEVVPMSDSYCQHADAWQINEAVCGLPDGVYTHDDGRVGNVRYNLNEDRDLASELDRYNVFATFNHEFDSGTEAYTELSWYSAKTHSTRSPASTSTGVEFVIPADNYYNPFGPCGSDNRVVPDDDPDVPCEGVPLIEDYYRFVEVPRIVDNDNTTWRFLQGFRGAWQDWDWDTALVWSRAERNDNNHNRVSYTLLQEALEDTTPAAYNPFHGNVLPSNIERALVTVYRKNKTDLKMVDFKMTNAELFDLPAGPVGILLGAEYREESFVDDRDDRLDGTIQFTDVDGDTFPYVSDVAQSSPSSDSSGKRGVTSLFMEMAVPVFESLDLQAAVRYEDLSDVGDTTVGKLSFGWRPIDQLLFRGSWSEAFRAPNLITVNEGLVVRINSRTNYVCQYAVDTWEAAHEGQPDFDAAQEELNCFTGTQRQAQGAENLIPEKSTNTSAGFVWQPTNNLTLTVDFWSIKKKDTIGLFGETNHSLLDALLRIENGLNSCDTFGGNTAVGYLDVDAEDIPFYTAAGICPAGEMATINDIYANLDNRTVEGHDIGLFYGMDSAFGSWDLSLRGTFYDKYEQSAGPATQELIDASAAGVFPETFTTPTGFGDLLRQDGNQETKFNARLSWSKDAMAARVSAYYLSDFYQSSLGTQDGQEWVIPSMTTYNTSFDYRTDLFGTNTRFRFGINNLTNERAPLADRYFGYFADAHRDYGRYYYVDVRMTL</sequence>
<keyword evidence="7" id="KW-0675">Receptor</keyword>
<dbReference type="GO" id="GO:0009279">
    <property type="term" value="C:cell outer membrane"/>
    <property type="evidence" value="ECO:0007669"/>
    <property type="project" value="UniProtKB-SubCell"/>
</dbReference>
<evidence type="ECO:0000256" key="4">
    <source>
        <dbReference type="RuleBase" id="RU003357"/>
    </source>
</evidence>